<protein>
    <submittedName>
        <fullName evidence="1">DinB family protein</fullName>
    </submittedName>
</protein>
<organism evidence="1 2">
    <name type="scientific">Agrococcus versicolor</name>
    <dbReference type="NCBI Taxonomy" id="501482"/>
    <lineage>
        <taxon>Bacteria</taxon>
        <taxon>Bacillati</taxon>
        <taxon>Actinomycetota</taxon>
        <taxon>Actinomycetes</taxon>
        <taxon>Micrococcales</taxon>
        <taxon>Microbacteriaceae</taxon>
        <taxon>Agrococcus</taxon>
    </lineage>
</organism>
<evidence type="ECO:0000313" key="2">
    <source>
        <dbReference type="Proteomes" id="UP001501599"/>
    </source>
</evidence>
<dbReference type="InterPro" id="IPR007061">
    <property type="entry name" value="MST-like"/>
</dbReference>
<dbReference type="EMBL" id="BAAAQT010000001">
    <property type="protein sequence ID" value="GAA2170603.1"/>
    <property type="molecule type" value="Genomic_DNA"/>
</dbReference>
<gene>
    <name evidence="1" type="ORF">GCM10009846_01590</name>
</gene>
<dbReference type="SUPFAM" id="SSF109854">
    <property type="entry name" value="DinB/YfiT-like putative metalloenzymes"/>
    <property type="match status" value="1"/>
</dbReference>
<dbReference type="InterPro" id="IPR034660">
    <property type="entry name" value="DinB/YfiT-like"/>
</dbReference>
<sequence length="171" mass="18868">MTHADDRERAVLLGALDSARAHVLAQVERMSDADLRRTAAPSGWTPLGLVRHLTLSDERFWFETVVAGGSLDWWPTATPGDTLDPDWSVPHGARPADVIEEYRAAIRRSDAIIASMTLDDAPRRPEPGWHEAGRFLDLRSIVTHVIVETSTHAGQLDVARELLDGGQHLVL</sequence>
<name>A0ABP5M8T8_9MICO</name>
<reference evidence="2" key="1">
    <citation type="journal article" date="2019" name="Int. J. Syst. Evol. Microbiol.">
        <title>The Global Catalogue of Microorganisms (GCM) 10K type strain sequencing project: providing services to taxonomists for standard genome sequencing and annotation.</title>
        <authorList>
            <consortium name="The Broad Institute Genomics Platform"/>
            <consortium name="The Broad Institute Genome Sequencing Center for Infectious Disease"/>
            <person name="Wu L."/>
            <person name="Ma J."/>
        </authorList>
    </citation>
    <scope>NUCLEOTIDE SEQUENCE [LARGE SCALE GENOMIC DNA]</scope>
    <source>
        <strain evidence="2">JCM 16026</strain>
    </source>
</reference>
<accession>A0ABP5M8T8</accession>
<dbReference type="Proteomes" id="UP001501599">
    <property type="component" value="Unassembled WGS sequence"/>
</dbReference>
<dbReference type="Gene3D" id="1.20.120.450">
    <property type="entry name" value="dinb family like domain"/>
    <property type="match status" value="1"/>
</dbReference>
<evidence type="ECO:0000313" key="1">
    <source>
        <dbReference type="EMBL" id="GAA2170603.1"/>
    </source>
</evidence>
<keyword evidence="2" id="KW-1185">Reference proteome</keyword>
<proteinExistence type="predicted"/>
<dbReference type="RefSeq" id="WP_344339333.1">
    <property type="nucleotide sequence ID" value="NZ_BAAAQT010000001.1"/>
</dbReference>
<dbReference type="Pfam" id="PF04978">
    <property type="entry name" value="MST"/>
    <property type="match status" value="1"/>
</dbReference>
<comment type="caution">
    <text evidence="1">The sequence shown here is derived from an EMBL/GenBank/DDBJ whole genome shotgun (WGS) entry which is preliminary data.</text>
</comment>